<dbReference type="EMBL" id="JACHGR010000001">
    <property type="protein sequence ID" value="MBB6054360.1"/>
    <property type="molecule type" value="Genomic_DNA"/>
</dbReference>
<evidence type="ECO:0000256" key="1">
    <source>
        <dbReference type="ARBA" id="ARBA00004429"/>
    </source>
</evidence>
<keyword evidence="8 11" id="KW-1133">Transmembrane helix</keyword>
<proteinExistence type="inferred from homology"/>
<dbReference type="Proteomes" id="UP000585721">
    <property type="component" value="Unassembled WGS sequence"/>
</dbReference>
<dbReference type="GO" id="GO:0015628">
    <property type="term" value="P:protein secretion by the type II secretion system"/>
    <property type="evidence" value="ECO:0007669"/>
    <property type="project" value="TreeGrafter"/>
</dbReference>
<keyword evidence="3 10" id="KW-0813">Transport</keyword>
<evidence type="ECO:0000256" key="5">
    <source>
        <dbReference type="ARBA" id="ARBA00022519"/>
    </source>
</evidence>
<comment type="subcellular location">
    <subcellularLocation>
        <location evidence="1 10">Cell inner membrane</location>
        <topology evidence="1 10">Multi-pass membrane protein</topology>
    </subcellularLocation>
</comment>
<gene>
    <name evidence="13" type="ORF">HNR75_000225</name>
</gene>
<dbReference type="RefSeq" id="WP_425506752.1">
    <property type="nucleotide sequence ID" value="NZ_JACHGR010000001.1"/>
</dbReference>
<keyword evidence="6 10" id="KW-0812">Transmembrane</keyword>
<keyword evidence="7" id="KW-0653">Protein transport</keyword>
<dbReference type="InterPro" id="IPR018076">
    <property type="entry name" value="T2SS_GspF_dom"/>
</dbReference>
<feature type="domain" description="Type II secretion system protein GspF" evidence="12">
    <location>
        <begin position="290"/>
        <end position="411"/>
    </location>
</feature>
<dbReference type="PANTHER" id="PTHR30012">
    <property type="entry name" value="GENERAL SECRETION PATHWAY PROTEIN"/>
    <property type="match status" value="1"/>
</dbReference>
<evidence type="ECO:0000256" key="2">
    <source>
        <dbReference type="ARBA" id="ARBA00005745"/>
    </source>
</evidence>
<feature type="transmembrane region" description="Helical" evidence="11">
    <location>
        <begin position="185"/>
        <end position="207"/>
    </location>
</feature>
<reference evidence="13 14" key="1">
    <citation type="submission" date="2020-08" db="EMBL/GenBank/DDBJ databases">
        <title>Genomic Encyclopedia of Type Strains, Phase IV (KMG-IV): sequencing the most valuable type-strain genomes for metagenomic binning, comparative biology and taxonomic classification.</title>
        <authorList>
            <person name="Goeker M."/>
        </authorList>
    </citation>
    <scope>NUCLEOTIDE SEQUENCE [LARGE SCALE GENOMIC DNA]</scope>
    <source>
        <strain evidence="13 14">DSM 22975</strain>
    </source>
</reference>
<feature type="transmembrane region" description="Helical" evidence="11">
    <location>
        <begin position="237"/>
        <end position="254"/>
    </location>
</feature>
<dbReference type="PANTHER" id="PTHR30012:SF7">
    <property type="entry name" value="PROTEIN TRANSPORT PROTEIN HOFC HOMOLOG"/>
    <property type="match status" value="1"/>
</dbReference>
<feature type="domain" description="Type II secretion system protein GspF" evidence="12">
    <location>
        <begin position="86"/>
        <end position="208"/>
    </location>
</feature>
<evidence type="ECO:0000256" key="6">
    <source>
        <dbReference type="ARBA" id="ARBA00022692"/>
    </source>
</evidence>
<keyword evidence="5" id="KW-0997">Cell inner membrane</keyword>
<comment type="caution">
    <text evidence="13">The sequence shown here is derived from an EMBL/GenBank/DDBJ whole genome shotgun (WGS) entry which is preliminary data.</text>
</comment>
<protein>
    <submittedName>
        <fullName evidence="13">Type IV pilus assembly protein PilC</fullName>
    </submittedName>
</protein>
<evidence type="ECO:0000256" key="8">
    <source>
        <dbReference type="ARBA" id="ARBA00022989"/>
    </source>
</evidence>
<evidence type="ECO:0000256" key="9">
    <source>
        <dbReference type="ARBA" id="ARBA00023136"/>
    </source>
</evidence>
<evidence type="ECO:0000313" key="14">
    <source>
        <dbReference type="Proteomes" id="UP000585721"/>
    </source>
</evidence>
<dbReference type="PRINTS" id="PR00812">
    <property type="entry name" value="BCTERIALGSPF"/>
</dbReference>
<keyword evidence="9 11" id="KW-0472">Membrane</keyword>
<evidence type="ECO:0000256" key="11">
    <source>
        <dbReference type="SAM" id="Phobius"/>
    </source>
</evidence>
<dbReference type="GO" id="GO:0005886">
    <property type="term" value="C:plasma membrane"/>
    <property type="evidence" value="ECO:0007669"/>
    <property type="project" value="UniProtKB-SubCell"/>
</dbReference>
<evidence type="ECO:0000313" key="13">
    <source>
        <dbReference type="EMBL" id="MBB6054360.1"/>
    </source>
</evidence>
<sequence length="420" mass="46300">MAVAQQHTAAAMANKQKPKVTQAFTWSGVNRRGQKVSGELKGESLAQVKAELIRQGVAVQKISQRRESLMTSYTQKIKPMDIAVLTRQIATMLTAGVPLVQTLKLLSDSHEKRPMREMLATICADIETGTPPSKALRQFPRYFDDLYCDLVASGEQSGALDTIFNRIAIYKEKAEALKSKIKKALFYPATVILVAIVVTAILLLYVVPEFDKIFKSFGAELPAFTRMVINLSHIVQAYWYWLLGAIVVLLFIYVRAYRRMKSVRDATDKFILKLPIVGNILQKAALARYARTLSTTFSAGLPLIDGLIAAAGSSGNAVYRDAIMNVRSEVMAGMQMHVAMRTTNVFPEMVIQMIMIGEESGSLDDMLSKVAGIYEQQVDDAVDALSSLIEPLIMVVLGILVGGLVIAMYLPIFKLGSVIR</sequence>
<feature type="transmembrane region" description="Helical" evidence="11">
    <location>
        <begin position="392"/>
        <end position="412"/>
    </location>
</feature>
<keyword evidence="14" id="KW-1185">Reference proteome</keyword>
<dbReference type="AlphaFoldDB" id="A0A841GHJ8"/>
<organism evidence="13 14">
    <name type="scientific">Tolumonas osonensis</name>
    <dbReference type="NCBI Taxonomy" id="675874"/>
    <lineage>
        <taxon>Bacteria</taxon>
        <taxon>Pseudomonadati</taxon>
        <taxon>Pseudomonadota</taxon>
        <taxon>Gammaproteobacteria</taxon>
        <taxon>Aeromonadales</taxon>
        <taxon>Aeromonadaceae</taxon>
        <taxon>Tolumonas</taxon>
    </lineage>
</organism>
<evidence type="ECO:0000256" key="10">
    <source>
        <dbReference type="RuleBase" id="RU003923"/>
    </source>
</evidence>
<evidence type="ECO:0000259" key="12">
    <source>
        <dbReference type="Pfam" id="PF00482"/>
    </source>
</evidence>
<accession>A0A841GHJ8</accession>
<comment type="similarity">
    <text evidence="2 10">Belongs to the GSP F family.</text>
</comment>
<evidence type="ECO:0000256" key="4">
    <source>
        <dbReference type="ARBA" id="ARBA00022475"/>
    </source>
</evidence>
<evidence type="ECO:0000256" key="7">
    <source>
        <dbReference type="ARBA" id="ARBA00022927"/>
    </source>
</evidence>
<dbReference type="InterPro" id="IPR001992">
    <property type="entry name" value="T2SS_GspF/T4SS_PilC_CS"/>
</dbReference>
<dbReference type="InterPro" id="IPR042094">
    <property type="entry name" value="T2SS_GspF_sf"/>
</dbReference>
<name>A0A841GHJ8_9GAMM</name>
<evidence type="ECO:0000256" key="3">
    <source>
        <dbReference type="ARBA" id="ARBA00022448"/>
    </source>
</evidence>
<dbReference type="PROSITE" id="PS00874">
    <property type="entry name" value="T2SP_F"/>
    <property type="match status" value="1"/>
</dbReference>
<dbReference type="InterPro" id="IPR003004">
    <property type="entry name" value="GspF/PilC"/>
</dbReference>
<dbReference type="FunFam" id="1.20.81.30:FF:000001">
    <property type="entry name" value="Type II secretion system protein F"/>
    <property type="match status" value="2"/>
</dbReference>
<dbReference type="Gene3D" id="1.20.81.30">
    <property type="entry name" value="Type II secretion system (T2SS), domain F"/>
    <property type="match status" value="2"/>
</dbReference>
<keyword evidence="4" id="KW-1003">Cell membrane</keyword>
<dbReference type="Pfam" id="PF00482">
    <property type="entry name" value="T2SSF"/>
    <property type="match status" value="2"/>
</dbReference>